<name>A0A6B7KTB3_9ABAC</name>
<keyword evidence="3" id="KW-1185">Reference proteome</keyword>
<dbReference type="InterPro" id="IPR009893">
    <property type="entry name" value="Nucleo_P80/P87"/>
</dbReference>
<proteinExistence type="predicted"/>
<dbReference type="Pfam" id="PF07267">
    <property type="entry name" value="Nucleo_P87"/>
    <property type="match status" value="1"/>
</dbReference>
<reference evidence="2 3" key="1">
    <citation type="submission" date="2019-01" db="EMBL/GenBank/DDBJ databases">
        <title>The Spodoptera cosmioides nucleopolyhedrovirus (SpcoNPV) is a novel virus isolated from the polyphagous black armyworm, Spodoptera cosmioides (Walker) (Lepidoptera: Noctuidae).</title>
        <authorList>
            <person name="Santos E.R."/>
            <person name="Oliveira L.B."/>
            <person name="Silva L.A."/>
            <person name="Sosa-Gomez D.R."/>
            <person name="Ribeiro B.M."/>
            <person name="Ardisson-Araujo D.M.P."/>
        </authorList>
    </citation>
    <scope>NUCLEOTIDE SEQUENCE [LARGE SCALE GENOMIC DNA]</scope>
    <source>
        <strain evidence="2">VPN72</strain>
    </source>
</reference>
<evidence type="ECO:0000313" key="2">
    <source>
        <dbReference type="EMBL" id="QEI03451.1"/>
    </source>
</evidence>
<gene>
    <name evidence="2" type="primary">vp80</name>
</gene>
<protein>
    <submittedName>
        <fullName evidence="2">VP80</fullName>
    </submittedName>
</protein>
<accession>A0A6B7KTB3</accession>
<evidence type="ECO:0000313" key="3">
    <source>
        <dbReference type="Proteomes" id="UP001223634"/>
    </source>
</evidence>
<sequence length="588" mass="65964">MSKIANDIEENSLNIKLTYAQMLIQHLVRVKPESADTAKKLMLRLRNVQGTSVPIAKYTVDNVVESMHRMLESLEESSTMPSTSAAAAAAAVDDDMLMLPPPVTPFSPSVAGTADSESVESFSMDVNNNDFDENGNINRDMNEIKILTLSLLESNSLQSLTRHSLFEFERMIGDDSLIYEDYFKNGIELDAIDCDLNDNLQRFKTIFERYGPVRCVVTDVEYYAERVRRDPDLVASLPPTVRAAVVTILDLVERNQAYTLDININPKEFNEIKDVFVKALLNRYSEHRPINFNVAATVASPAAGAASSTAASEREVNIVSSSTDEEDVQMTQTMRRKRKMRSPLWKNAAANKSKKIDQPSRIGGRGGSGAAAGNLSDEAFIDNVRQMHQSNAIVPKLIAQIVNVVPSDVASSLLTCPTNGLSDVKVSAQNYNTTISAINKMNLTAINENVYFYKLLEPLAYYGSSEELVTKVLWFIARTANYFINSARNFNYLRDSLRTLTDDVDRVALFMIRYNFLWFYRQFLDQLLSAPTTPYQNQKVINVLHVYASVVQKEYSKIRYDFNQSRVYVGPVDNVIKLMVVSTSDILV</sequence>
<dbReference type="Proteomes" id="UP001223634">
    <property type="component" value="Segment"/>
</dbReference>
<dbReference type="EMBL" id="MK419955">
    <property type="protein sequence ID" value="QEI03451.1"/>
    <property type="molecule type" value="Genomic_DNA"/>
</dbReference>
<evidence type="ECO:0000256" key="1">
    <source>
        <dbReference type="SAM" id="MobiDB-lite"/>
    </source>
</evidence>
<dbReference type="GO" id="GO:0019028">
    <property type="term" value="C:viral capsid"/>
    <property type="evidence" value="ECO:0007669"/>
    <property type="project" value="InterPro"/>
</dbReference>
<organism evidence="2 3">
    <name type="scientific">Spodoptera cosmioides nucleopolyhedrovirus</name>
    <dbReference type="NCBI Taxonomy" id="2605774"/>
    <lineage>
        <taxon>Viruses</taxon>
        <taxon>Viruses incertae sedis</taxon>
        <taxon>Naldaviricetes</taxon>
        <taxon>Lefavirales</taxon>
        <taxon>Baculoviridae</taxon>
        <taxon>Alphabaculovirus</taxon>
        <taxon>Alphabaculovirus spocosmioidis</taxon>
    </lineage>
</organism>
<feature type="region of interest" description="Disordered" evidence="1">
    <location>
        <begin position="314"/>
        <end position="370"/>
    </location>
</feature>